<keyword evidence="1" id="KW-1133">Transmembrane helix</keyword>
<feature type="transmembrane region" description="Helical" evidence="1">
    <location>
        <begin position="151"/>
        <end position="171"/>
    </location>
</feature>
<feature type="transmembrane region" description="Helical" evidence="1">
    <location>
        <begin position="115"/>
        <end position="139"/>
    </location>
</feature>
<feature type="transmembrane region" description="Helical" evidence="1">
    <location>
        <begin position="216"/>
        <end position="236"/>
    </location>
</feature>
<feature type="transmembrane region" description="Helical" evidence="1">
    <location>
        <begin position="17"/>
        <end position="35"/>
    </location>
</feature>
<feature type="transmembrane region" description="Helical" evidence="1">
    <location>
        <begin position="47"/>
        <end position="64"/>
    </location>
</feature>
<dbReference type="EMBL" id="CAJOAZ010000706">
    <property type="protein sequence ID" value="CAF3700042.1"/>
    <property type="molecule type" value="Genomic_DNA"/>
</dbReference>
<dbReference type="Proteomes" id="UP000663844">
    <property type="component" value="Unassembled WGS sequence"/>
</dbReference>
<reference evidence="2" key="1">
    <citation type="submission" date="2021-02" db="EMBL/GenBank/DDBJ databases">
        <authorList>
            <person name="Nowell W R."/>
        </authorList>
    </citation>
    <scope>NUCLEOTIDE SEQUENCE</scope>
</reference>
<proteinExistence type="predicted"/>
<dbReference type="AlphaFoldDB" id="A0A818UKT7"/>
<feature type="transmembrane region" description="Helical" evidence="1">
    <location>
        <begin position="76"/>
        <end position="94"/>
    </location>
</feature>
<organism evidence="2 3">
    <name type="scientific">Adineta steineri</name>
    <dbReference type="NCBI Taxonomy" id="433720"/>
    <lineage>
        <taxon>Eukaryota</taxon>
        <taxon>Metazoa</taxon>
        <taxon>Spiralia</taxon>
        <taxon>Gnathifera</taxon>
        <taxon>Rotifera</taxon>
        <taxon>Eurotatoria</taxon>
        <taxon>Bdelloidea</taxon>
        <taxon>Adinetida</taxon>
        <taxon>Adinetidae</taxon>
        <taxon>Adineta</taxon>
    </lineage>
</organism>
<keyword evidence="1" id="KW-0472">Membrane</keyword>
<sequence>MVDLFNFPYPAYEPNKIVAGILAAIIGISLFLWIIQSIQSHFRPRRVIILLLISHLTLFIELILRATLSLDTRNTRAAFTVTTILLAVGQRMIILANYDFLTQTGTLDSRVSRTIIIGSGLAIVSSAILIASAGILSYNTDTIDTSFRLRQASAAIVLIMAILFYPIWFLIKTVKHMTKQAILVLFISSITSLIVTIYLMIISCPYYYVSTNQQEFWFYIFHFTPMAIALVIWTILHPKRTLILTTQQQKDIKPDPMMIVREIRESKVPV</sequence>
<keyword evidence="1" id="KW-0812">Transmembrane</keyword>
<name>A0A818UKT7_9BILA</name>
<comment type="caution">
    <text evidence="2">The sequence shown here is derived from an EMBL/GenBank/DDBJ whole genome shotgun (WGS) entry which is preliminary data.</text>
</comment>
<accession>A0A818UKT7</accession>
<feature type="transmembrane region" description="Helical" evidence="1">
    <location>
        <begin position="183"/>
        <end position="210"/>
    </location>
</feature>
<evidence type="ECO:0000256" key="1">
    <source>
        <dbReference type="SAM" id="Phobius"/>
    </source>
</evidence>
<evidence type="ECO:0000313" key="3">
    <source>
        <dbReference type="Proteomes" id="UP000663844"/>
    </source>
</evidence>
<evidence type="ECO:0000313" key="2">
    <source>
        <dbReference type="EMBL" id="CAF3700042.1"/>
    </source>
</evidence>
<gene>
    <name evidence="2" type="ORF">OXD698_LOCUS12215</name>
</gene>
<protein>
    <submittedName>
        <fullName evidence="2">Uncharacterized protein</fullName>
    </submittedName>
</protein>